<sequence length="2871" mass="329013">MRAKINTKYVKKGLAISAAIVLPVNIGLAVTLFAIHSKEQRKVETVYNNLLKSEDLFRFYSPYYEVSKEQIQEIREEVQKAKQAWNNPEITLDSKLEIIDLTQQKIFNFYITNDQKSNFEKEQNVPKFWKLILDNQQERVRELDLNEQLREIRKISLDQFLENVNSSKEDKIASLEHFADEITKKVADQNQKLNIYIDSLKQSAQNMNVYEYQGFKDSLEESMSSVYSKIINLKFRLNEVQIADQKLQLKDKNLKSQWDSSQNLVNQSNEYLQEIDKIYNSADTDSRTKDEIDKFLNKYKIDQTQTSSKTDIENLSNSVLNFYQLLADKQKSISQLKEVVINLKDYINKFSDVFLSKKTDLISLIDKTNVINDKTDLIVAKNDLFNKYYNLKLANNLYQNLQQTYDKMQLEKLISQGKRNQLNSDLEVLITSTKSYEELLNKLKVKEQYTTNEYNSALFYNSQLNLLEEQSLFLINSPYTNEDIKNQIALINSEVSKTYITDTNSTYIAAVANKLNEKFRIILKDELKDLVIQANNQIELLKDAKYPNNDATVAYLENLNKDSNIFVKDFNPITSVELIEHIKKYHFGLKTSKDAIAQSDAENVAKVADKYLNSLFDDNNPETDFTKNEKDRIAAYDAIKNRLAELRQQINNGTQDQNIANEIADLNAKLNKMIETGPAFAELSQKDKEGEELSNKLKASPYANALKPYTDKIDNLRNSLNDLFKNPNATPEEVEQAKKQLEQAIEEAKNANVRAILDERLNKLKAQIDSTYGDDKSSPGAQALLKQYEDMKNRANSFLDDDEIDALANKIDRVTSIVQTMFDLEKEKAQLRNVVSQYTDQEYTSRLTKNAFELADKEIKNADSLIEAMNDGSNIPNLIAYENEKEFLIQRAKEIEIAYYQDKITILNDQIQQNVQKNPNSQSALNFNTSLTRVNNYATVKKDSLVLEELKESGRFFEKERDLANSINELMVLFNTYNNDDYQLIARYLANIIGESDLSVDDSLEEIDRKLAKVKEAKAIAVAKKDYLDIFNSYKNELEENKNWKIYQSIAELNSSIQEQKNETLYNDTLTLEQVNTHKEKLIADFQEFKAKKDKLTVDFNAEIQKTDDLIVQLDTAYANLRNADSNANFSRYYEKSKNAFIDDKNLNRRNFVGFEEIKKHQDILKLAYEKELALYELNKLYNFTKSSSFGSTDKHQNIKDWTSSFKSSILAELDNAETDLDRVKDLREKITHNTTLVSLQRDTADLIDTLQNNQNNSTLQQESISRLNDALSASEPSADNDYDNLVQLKRDLQVVYDQEVTVQILRDQINRKINENEIGLKSTLATKFSAKPAGVDENATGIIHAALDKIISDAQAATTKEQLFPLRDRVNFLQENQDNIATLANTVSIGISEVEKSSENNFVSSKQYSKDVQDLVAQARNLYTQATQSQEYTQLNEKLEIVIEKLKQANILSQIVSDIRTLINGSETSVVEPISFYTYNGTDGASKKNSLTEYINLIETTSNIESVDSQTVEALKQLNKKATKIKELVTKQSEISYKISQLRNQGYVGNLTDANQLTKLLWDSVPVQEVDSDTKLGKQSNNAYTVSDLYNLNSPTWDQTYEKLIAEFNQIKQHWITVNEFRIETNEIFELIQNSEFENSQSVLQVRLSALVSSLQEQNNTSVEYQQNGNLELNQLRDKAYIIQRHLTDLKTLASNVYKLDNLLTTIFSEDLVVVNEINEAKELINKALEYYDNTEKIALEDENSVVKVSEAVNNKYFRIRFLTNYIRVKNRFDNNKTLTESERAVIQRIFDSLIAEFNDPNAELEPLYNKYFREPNGLRLNERNTLIDYVLTNAINLRAEINDSENYLKLQDSLIDSDEVTRIFDELQNLLNAENNGSKVINSRTENNEDEKLAEIVKLHNKIESLITAKKAQLPVQLQEGNSIKTFINEKLDFLKQNDNDTVDTIYVQDFIHFAIDEIQDGINNSASLNFADTNNKLIEAKAIVNSQIFRLYSILRAKVSEIKLLVDDYVADFGVLNTQARRGANVNTTTYANLLNAKNIIDDSLASDFSTSQEFAIKLNKLIDALQAQGKEKVTSLVNEVKVEFDAKLATAQDPTNTNLTKDSDGVPQFSAENGFHTKMVKLNTLLDQIIQNKTENVYDYNDIEILKNLFDSYKTQYDLLANEYTRVKDSNDSTTLSSFAVRLDALNNQFYEYQAKVKEVILALIEYNPLKEVFADVYSTIRFETQSEYTQELKTQYATFVDAYRAKINNLISRTADSFAPQNWNKTSDLSKYVYLVIENATSFKDWMNDPEKKKLLFTQLEKNPSLNNPLPSTLGQKNTPFEHKYQVIITEKDVTREKFSEFFQTIQPKDNSDKLLISNNDNFLSQFTQFAFTKKDVTNVDQIGSIFSNSTVKIYLKKYDENGWFKYIAPTQDDLDRKTLKAKIVYKYESPNSIIGEYEIEKEVDITFNTLDRISLVSGSSDIFYDRNNNIGYAARQEVFNVDEAGWLVPDYRTGMTQAEETKIKNDVIKKAYNKFKEAILDLDSTNSYYFNSGTNPRNGTIQPTGNWTKPENVSDIGYRTSALIDNHPDRENDRYNFGFLNQTALSFTYNVILNGDSSIEKVRAWGDDNLKELIFLQMIPGRFAGHPTNGEWGAPTNTPIWYDNRVHGEYRITNSSGWWNSNEFGSGISFNQYRFGFDYDVRTKKLYIFNTWLENVLYSPIQLAVSNLAPRTLVNKVGVVANNNQYPAEDREWARQLGVRARAAGSSYSYSPEELIKFYSLVSASGNAEGPGGVVFNAPVGAYRFNLFPVGSSNSVGASPLWPVNGGQAPISRTNFNDLKSARLTPIPATDYVANNKTQLIKSSARQTLYAATIDKFWFKIRKDS</sequence>
<feature type="coiled-coil region" evidence="1">
    <location>
        <begin position="731"/>
        <end position="841"/>
    </location>
</feature>
<keyword evidence="1" id="KW-0175">Coiled coil</keyword>
<name>A0A449B733_9BACT</name>
<protein>
    <submittedName>
        <fullName evidence="2">Uncharacterized protein</fullName>
    </submittedName>
</protein>
<evidence type="ECO:0000313" key="3">
    <source>
        <dbReference type="Proteomes" id="UP000289497"/>
    </source>
</evidence>
<proteinExistence type="predicted"/>
<reference evidence="2 3" key="1">
    <citation type="submission" date="2019-01" db="EMBL/GenBank/DDBJ databases">
        <authorList>
            <consortium name="Pathogen Informatics"/>
        </authorList>
    </citation>
    <scope>NUCLEOTIDE SEQUENCE [LARGE SCALE GENOMIC DNA]</scope>
    <source>
        <strain evidence="2 3">NCTC10179</strain>
    </source>
</reference>
<dbReference type="Proteomes" id="UP000289497">
    <property type="component" value="Chromosome"/>
</dbReference>
<keyword evidence="3" id="KW-1185">Reference proteome</keyword>
<dbReference type="KEGG" id="mcou:NCTC10179_00573"/>
<dbReference type="RefSeq" id="WP_036434693.1">
    <property type="nucleotide sequence ID" value="NZ_LR215039.1"/>
</dbReference>
<dbReference type="OrthoDB" id="393547at2"/>
<evidence type="ECO:0000313" key="2">
    <source>
        <dbReference type="EMBL" id="VEU76393.1"/>
    </source>
</evidence>
<dbReference type="EMBL" id="LR215039">
    <property type="protein sequence ID" value="VEU76393.1"/>
    <property type="molecule type" value="Genomic_DNA"/>
</dbReference>
<feature type="coiled-coil region" evidence="1">
    <location>
        <begin position="1207"/>
        <end position="1234"/>
    </location>
</feature>
<gene>
    <name evidence="2" type="ORF">NCTC10179_00573</name>
</gene>
<evidence type="ECO:0000256" key="1">
    <source>
        <dbReference type="SAM" id="Coils"/>
    </source>
</evidence>
<accession>A0A449B733</accession>
<organism evidence="2 3">
    <name type="scientific">Mycoplasmopsis columboralis</name>
    <dbReference type="NCBI Taxonomy" id="171282"/>
    <lineage>
        <taxon>Bacteria</taxon>
        <taxon>Bacillati</taxon>
        <taxon>Mycoplasmatota</taxon>
        <taxon>Mycoplasmoidales</taxon>
        <taxon>Metamycoplasmataceae</taxon>
        <taxon>Mycoplasmopsis</taxon>
    </lineage>
</organism>